<dbReference type="InterPro" id="IPR023376">
    <property type="entry name" value="YqcC-like_dom"/>
</dbReference>
<proteinExistence type="predicted"/>
<evidence type="ECO:0000313" key="3">
    <source>
        <dbReference type="Proteomes" id="UP000254867"/>
    </source>
</evidence>
<sequence>MMKTKIRQHLTDLQIAMRTHEVWEATPPSAEALANPQPFCIETLTPTQWLQWIFIPRMHALLDSNADLPRNFSITPYLEEALKEEGYLKAIHSPVLQIELLLKD</sequence>
<dbReference type="InterPro" id="IPR036814">
    <property type="entry name" value="YqcC-like_sf"/>
</dbReference>
<feature type="domain" description="YqcC-like" evidence="1">
    <location>
        <begin position="6"/>
        <end position="99"/>
    </location>
</feature>
<dbReference type="Gene3D" id="1.20.1440.40">
    <property type="entry name" value="YqcC-like"/>
    <property type="match status" value="1"/>
</dbReference>
<dbReference type="GO" id="GO:0044010">
    <property type="term" value="P:single-species biofilm formation"/>
    <property type="evidence" value="ECO:0007669"/>
    <property type="project" value="TreeGrafter"/>
</dbReference>
<accession>A0A377I210</accession>
<dbReference type="AlphaFoldDB" id="A0A377I210"/>
<name>A0A377I210_HAEPH</name>
<dbReference type="InterPro" id="IPR007384">
    <property type="entry name" value="UCP006257"/>
</dbReference>
<evidence type="ECO:0000259" key="1">
    <source>
        <dbReference type="Pfam" id="PF04287"/>
    </source>
</evidence>
<dbReference type="PIRSF" id="PIRSF006257">
    <property type="entry name" value="UCP006257"/>
    <property type="match status" value="1"/>
</dbReference>
<reference evidence="2 3" key="1">
    <citation type="submission" date="2018-06" db="EMBL/GenBank/DDBJ databases">
        <authorList>
            <consortium name="Pathogen Informatics"/>
            <person name="Doyle S."/>
        </authorList>
    </citation>
    <scope>NUCLEOTIDE SEQUENCE [LARGE SCALE GENOMIC DNA]</scope>
    <source>
        <strain evidence="2 3">NCTC10794</strain>
    </source>
</reference>
<dbReference type="Proteomes" id="UP000254867">
    <property type="component" value="Unassembled WGS sequence"/>
</dbReference>
<dbReference type="Pfam" id="PF04287">
    <property type="entry name" value="DUF446"/>
    <property type="match status" value="1"/>
</dbReference>
<organism evidence="2 3">
    <name type="scientific">Haemophilus parahaemolyticus</name>
    <dbReference type="NCBI Taxonomy" id="735"/>
    <lineage>
        <taxon>Bacteria</taxon>
        <taxon>Pseudomonadati</taxon>
        <taxon>Pseudomonadota</taxon>
        <taxon>Gammaproteobacteria</taxon>
        <taxon>Pasteurellales</taxon>
        <taxon>Pasteurellaceae</taxon>
        <taxon>Haemophilus</taxon>
    </lineage>
</organism>
<dbReference type="SUPFAM" id="SSF158452">
    <property type="entry name" value="YqcC-like"/>
    <property type="match status" value="1"/>
</dbReference>
<gene>
    <name evidence="2" type="primary">yqcC</name>
    <name evidence="2" type="ORF">NCTC10794_01082</name>
</gene>
<evidence type="ECO:0000313" key="2">
    <source>
        <dbReference type="EMBL" id="STO64027.1"/>
    </source>
</evidence>
<protein>
    <submittedName>
        <fullName evidence="2">Domain of uncharacterized function, DUF446</fullName>
    </submittedName>
</protein>
<dbReference type="PANTHER" id="PTHR39586:SF1">
    <property type="entry name" value="CYTOPLASMIC PROTEIN"/>
    <property type="match status" value="1"/>
</dbReference>
<dbReference type="EMBL" id="UGHH01000002">
    <property type="protein sequence ID" value="STO64027.1"/>
    <property type="molecule type" value="Genomic_DNA"/>
</dbReference>
<dbReference type="PANTHER" id="PTHR39586">
    <property type="entry name" value="CYTOPLASMIC PROTEIN-RELATED"/>
    <property type="match status" value="1"/>
</dbReference>